<sequence length="181" mass="20107">MAASKIQVENLPVKHSKEVFLLQLVSQLSKTLEDVVGLEDAEGFISLVGTRIGKLLNADYHTASCVNESFDLETVARVLVDLKHRIDGNFKIDSLSPDKIVLLNSRCPFGDKVIGKPSLCMMTSNVFGRITADNLGYAKVELDETIAKSDGRCRIVIHLVYEQAEDNSAREYFQDTTSDRQ</sequence>
<gene>
    <name evidence="2" type="ORF">HRH59_11330</name>
</gene>
<evidence type="ECO:0000259" key="1">
    <source>
        <dbReference type="Pfam" id="PF18546"/>
    </source>
</evidence>
<dbReference type="InterPro" id="IPR041359">
    <property type="entry name" value="MetOD1"/>
</dbReference>
<reference evidence="2 3" key="1">
    <citation type="submission" date="2020-06" db="EMBL/GenBank/DDBJ databases">
        <title>Rheinheimera sp. nov., a marine bacterium isolated from coastal.</title>
        <authorList>
            <person name="Yu Q."/>
            <person name="Qi Y."/>
            <person name="Pu J."/>
        </authorList>
    </citation>
    <scope>NUCLEOTIDE SEQUENCE [LARGE SCALE GENOMIC DNA]</scope>
    <source>
        <strain evidence="2 3">YQF-2</strain>
    </source>
</reference>
<evidence type="ECO:0000313" key="3">
    <source>
        <dbReference type="Proteomes" id="UP000523161"/>
    </source>
</evidence>
<comment type="caution">
    <text evidence="2">The sequence shown here is derived from an EMBL/GenBank/DDBJ whole genome shotgun (WGS) entry which is preliminary data.</text>
</comment>
<dbReference type="AlphaFoldDB" id="A0A7Y5AS94"/>
<accession>A0A7Y5AS94</accession>
<keyword evidence="3" id="KW-1185">Reference proteome</keyword>
<dbReference type="EMBL" id="JABSOD010000009">
    <property type="protein sequence ID" value="NRQ43134.1"/>
    <property type="molecule type" value="Genomic_DNA"/>
</dbReference>
<dbReference type="RefSeq" id="WP_173501372.1">
    <property type="nucleotide sequence ID" value="NZ_JABSOD010000009.1"/>
</dbReference>
<name>A0A7Y5AS94_9GAMM</name>
<feature type="domain" description="Metanogen output" evidence="1">
    <location>
        <begin position="25"/>
        <end position="158"/>
    </location>
</feature>
<proteinExistence type="predicted"/>
<evidence type="ECO:0000313" key="2">
    <source>
        <dbReference type="EMBL" id="NRQ43134.1"/>
    </source>
</evidence>
<dbReference type="Proteomes" id="UP000523161">
    <property type="component" value="Unassembled WGS sequence"/>
</dbReference>
<protein>
    <submittedName>
        <fullName evidence="2">Transcriptional regulator</fullName>
    </submittedName>
</protein>
<dbReference type="Pfam" id="PF18546">
    <property type="entry name" value="MetOD1"/>
    <property type="match status" value="1"/>
</dbReference>
<organism evidence="2 3">
    <name type="scientific">Rheinheimera lutimaris</name>
    <dbReference type="NCBI Taxonomy" id="2740584"/>
    <lineage>
        <taxon>Bacteria</taxon>
        <taxon>Pseudomonadati</taxon>
        <taxon>Pseudomonadota</taxon>
        <taxon>Gammaproteobacteria</taxon>
        <taxon>Chromatiales</taxon>
        <taxon>Chromatiaceae</taxon>
        <taxon>Rheinheimera</taxon>
    </lineage>
</organism>